<dbReference type="Proteomes" id="UP001407405">
    <property type="component" value="Unassembled WGS sequence"/>
</dbReference>
<keyword evidence="2" id="KW-1185">Reference proteome</keyword>
<reference evidence="1 2" key="1">
    <citation type="submission" date="2024-04" db="EMBL/GenBank/DDBJ databases">
        <title>Genome sequencing and metabolic network reconstruction of aminoacids and betaine degradation by Anoxynatronum sibiricum.</title>
        <authorList>
            <person name="Detkova E.N."/>
            <person name="Boltjanskaja Y.V."/>
            <person name="Mardanov A.V."/>
            <person name="Kevbrin V."/>
        </authorList>
    </citation>
    <scope>NUCLEOTIDE SEQUENCE [LARGE SCALE GENOMIC DNA]</scope>
    <source>
        <strain evidence="1 2">Z-7981</strain>
    </source>
</reference>
<proteinExistence type="predicted"/>
<organism evidence="1 2">
    <name type="scientific">Anoxynatronum sibiricum</name>
    <dbReference type="NCBI Taxonomy" id="210623"/>
    <lineage>
        <taxon>Bacteria</taxon>
        <taxon>Bacillati</taxon>
        <taxon>Bacillota</taxon>
        <taxon>Clostridia</taxon>
        <taxon>Eubacteriales</taxon>
        <taxon>Clostridiaceae</taxon>
        <taxon>Anoxynatronum</taxon>
    </lineage>
</organism>
<comment type="caution">
    <text evidence="1">The sequence shown here is derived from an EMBL/GenBank/DDBJ whole genome shotgun (WGS) entry which is preliminary data.</text>
</comment>
<dbReference type="EMBL" id="JBCITM010000001">
    <property type="protein sequence ID" value="MEN1758883.1"/>
    <property type="molecule type" value="Genomic_DNA"/>
</dbReference>
<protein>
    <submittedName>
        <fullName evidence="1">Uncharacterized protein</fullName>
    </submittedName>
</protein>
<dbReference type="InterPro" id="IPR036291">
    <property type="entry name" value="NAD(P)-bd_dom_sf"/>
</dbReference>
<accession>A0ABU9VNY6</accession>
<dbReference type="InterPro" id="IPR023401">
    <property type="entry name" value="ODC_N"/>
</dbReference>
<name>A0ABU9VNY6_9CLOT</name>
<evidence type="ECO:0000313" key="1">
    <source>
        <dbReference type="EMBL" id="MEN1758883.1"/>
    </source>
</evidence>
<dbReference type="SUPFAM" id="SSF51735">
    <property type="entry name" value="NAD(P)-binding Rossmann-fold domains"/>
    <property type="match status" value="1"/>
</dbReference>
<gene>
    <name evidence="1" type="ORF">AAIG11_00220</name>
</gene>
<evidence type="ECO:0000313" key="2">
    <source>
        <dbReference type="Proteomes" id="UP001407405"/>
    </source>
</evidence>
<sequence length="89" mass="10107">MEWFFSRISLTRCLLPASVLELETFFSDRDDPLSSLSEVTMIGTILLYDGTNGALICVMDGSLITGIRTGAMRMWMMIRSWRVLGKRQP</sequence>
<dbReference type="Gene3D" id="3.30.1780.10">
    <property type="entry name" value="ornithine cyclodeaminase, domain 1"/>
    <property type="match status" value="1"/>
</dbReference>